<evidence type="ECO:0000313" key="2">
    <source>
        <dbReference type="EMBL" id="PGH54571.1"/>
    </source>
</evidence>
<evidence type="ECO:0000256" key="1">
    <source>
        <dbReference type="SAM" id="MobiDB-lite"/>
    </source>
</evidence>
<dbReference type="AlphaFoldDB" id="A0A2B8B9H0"/>
<gene>
    <name evidence="2" type="ORF">CRT60_32925</name>
</gene>
<reference evidence="3" key="1">
    <citation type="submission" date="2017-10" db="EMBL/GenBank/DDBJ databases">
        <authorList>
            <person name="Kravchenko I.K."/>
            <person name="Grouzdev D.S."/>
        </authorList>
    </citation>
    <scope>NUCLEOTIDE SEQUENCE [LARGE SCALE GENOMIC DNA]</scope>
    <source>
        <strain evidence="3">B2</strain>
    </source>
</reference>
<feature type="compositionally biased region" description="Basic residues" evidence="1">
    <location>
        <begin position="16"/>
        <end position="26"/>
    </location>
</feature>
<organism evidence="2 3">
    <name type="scientific">Azospirillum palustre</name>
    <dbReference type="NCBI Taxonomy" id="2044885"/>
    <lineage>
        <taxon>Bacteria</taxon>
        <taxon>Pseudomonadati</taxon>
        <taxon>Pseudomonadota</taxon>
        <taxon>Alphaproteobacteria</taxon>
        <taxon>Rhodospirillales</taxon>
        <taxon>Azospirillaceae</taxon>
        <taxon>Azospirillum</taxon>
    </lineage>
</organism>
<dbReference type="EMBL" id="PDKW01000043">
    <property type="protein sequence ID" value="PGH54571.1"/>
    <property type="molecule type" value="Genomic_DNA"/>
</dbReference>
<proteinExistence type="predicted"/>
<sequence>MSGCTAPALPMPHQRTASHAHSRTARRLPADGNRRPVAERCSHHQGCNPGCTPNAAQVTAHNGAPLWRTMMERWLTAAP</sequence>
<protein>
    <submittedName>
        <fullName evidence="2">Uncharacterized protein</fullName>
    </submittedName>
</protein>
<feature type="region of interest" description="Disordered" evidence="1">
    <location>
        <begin position="1"/>
        <end position="41"/>
    </location>
</feature>
<dbReference type="RefSeq" id="WP_098740583.1">
    <property type="nucleotide sequence ID" value="NZ_PDKW01000043.1"/>
</dbReference>
<feature type="compositionally biased region" description="Basic and acidic residues" evidence="1">
    <location>
        <begin position="28"/>
        <end position="41"/>
    </location>
</feature>
<accession>A0A2B8B9H0</accession>
<comment type="caution">
    <text evidence="2">The sequence shown here is derived from an EMBL/GenBank/DDBJ whole genome shotgun (WGS) entry which is preliminary data.</text>
</comment>
<keyword evidence="3" id="KW-1185">Reference proteome</keyword>
<dbReference type="Proteomes" id="UP000225379">
    <property type="component" value="Unassembled WGS sequence"/>
</dbReference>
<name>A0A2B8B9H0_9PROT</name>
<evidence type="ECO:0000313" key="3">
    <source>
        <dbReference type="Proteomes" id="UP000225379"/>
    </source>
</evidence>
<dbReference type="OrthoDB" id="7306757at2"/>